<evidence type="ECO:0000313" key="2">
    <source>
        <dbReference type="EMBL" id="QDU78660.1"/>
    </source>
</evidence>
<reference evidence="2 3" key="1">
    <citation type="submission" date="2019-02" db="EMBL/GenBank/DDBJ databases">
        <title>Deep-cultivation of Planctomycetes and their phenomic and genomic characterization uncovers novel biology.</title>
        <authorList>
            <person name="Wiegand S."/>
            <person name="Jogler M."/>
            <person name="Boedeker C."/>
            <person name="Pinto D."/>
            <person name="Vollmers J."/>
            <person name="Rivas-Marin E."/>
            <person name="Kohn T."/>
            <person name="Peeters S.H."/>
            <person name="Heuer A."/>
            <person name="Rast P."/>
            <person name="Oberbeckmann S."/>
            <person name="Bunk B."/>
            <person name="Jeske O."/>
            <person name="Meyerdierks A."/>
            <person name="Storesund J.E."/>
            <person name="Kallscheuer N."/>
            <person name="Luecker S."/>
            <person name="Lage O.M."/>
            <person name="Pohl T."/>
            <person name="Merkel B.J."/>
            <person name="Hornburger P."/>
            <person name="Mueller R.-W."/>
            <person name="Bruemmer F."/>
            <person name="Labrenz M."/>
            <person name="Spormann A.M."/>
            <person name="Op den Camp H."/>
            <person name="Overmann J."/>
            <person name="Amann R."/>
            <person name="Jetten M.S.M."/>
            <person name="Mascher T."/>
            <person name="Medema M.H."/>
            <person name="Devos D.P."/>
            <person name="Kaster A.-K."/>
            <person name="Ovreas L."/>
            <person name="Rohde M."/>
            <person name="Galperin M.Y."/>
            <person name="Jogler C."/>
        </authorList>
    </citation>
    <scope>NUCLEOTIDE SEQUENCE [LARGE SCALE GENOMIC DNA]</scope>
    <source>
        <strain evidence="2 3">Pla110</strain>
    </source>
</reference>
<dbReference type="AlphaFoldDB" id="A0A518CHG6"/>
<feature type="chain" id="PRO_5021733691" evidence="1">
    <location>
        <begin position="32"/>
        <end position="609"/>
    </location>
</feature>
<sequence length="609" mass="70427" precursor="true">MNFIHSIHYRSSLLYSGLLLGLLTCSSTLIAGPSTQDPTQLYEVRDEEMSQYYWERSRDAIDIILMVTKKIEDARAIGDISVVSPREVSEAYVMVEELTFCAGKLGQFGEPCARHFLLVSSDAKGTLLRFIRDYLEIPNVKDQLYSEQTQSRLKKVVKEQASKVKKLQAMIKRQEWRDLDETIHGIYLEVWRYLCWYPDEKVEDPVLKQIFELRPEYNEEINEWFRQEADEILTQLSEQHTPAFPSVLQSMNDSLVNIEQNGRVVWDNSEVTGPEWVELFTERIKQAQVEALKYVGIQVSHLSSNPQIKTSLEIMMKSQRQFMATAIEGIAQAIQKDAVRVSGIEAETLYREYLGALTGLLALIEDQELVAPIEPAMQELAAKSESFTKDVATYSDVTGDLLRWRERKATAQVARARTLETQEEYISLSELFKSEKIGKQERTRGEDIDVELRTWIDELRFIDEEFISKPVYVDDLVLSEQRQRLLSPVREHYCATVEMPKAASTELSYLMTDLQANASDSFPLSIKAQLAIYRALHYDFYQVGGELTEVEFESRITQFARSSPSDLARERLFQFEERINPESFRVRNATIGHIKPHWVRHQYFFSHSN</sequence>
<feature type="signal peptide" evidence="1">
    <location>
        <begin position="1"/>
        <end position="31"/>
    </location>
</feature>
<proteinExistence type="predicted"/>
<dbReference type="KEGG" id="plon:Pla110_03640"/>
<name>A0A518CHG6_9PLAN</name>
<protein>
    <submittedName>
        <fullName evidence="2">Uncharacterized protein</fullName>
    </submittedName>
</protein>
<keyword evidence="3" id="KW-1185">Reference proteome</keyword>
<gene>
    <name evidence="2" type="ORF">Pla110_03640</name>
</gene>
<organism evidence="2 3">
    <name type="scientific">Polystyrenella longa</name>
    <dbReference type="NCBI Taxonomy" id="2528007"/>
    <lineage>
        <taxon>Bacteria</taxon>
        <taxon>Pseudomonadati</taxon>
        <taxon>Planctomycetota</taxon>
        <taxon>Planctomycetia</taxon>
        <taxon>Planctomycetales</taxon>
        <taxon>Planctomycetaceae</taxon>
        <taxon>Polystyrenella</taxon>
    </lineage>
</organism>
<evidence type="ECO:0000313" key="3">
    <source>
        <dbReference type="Proteomes" id="UP000317178"/>
    </source>
</evidence>
<evidence type="ECO:0000256" key="1">
    <source>
        <dbReference type="SAM" id="SignalP"/>
    </source>
</evidence>
<dbReference type="RefSeq" id="WP_197440439.1">
    <property type="nucleotide sequence ID" value="NZ_CP036281.1"/>
</dbReference>
<dbReference type="Proteomes" id="UP000317178">
    <property type="component" value="Chromosome"/>
</dbReference>
<dbReference type="EMBL" id="CP036281">
    <property type="protein sequence ID" value="QDU78660.1"/>
    <property type="molecule type" value="Genomic_DNA"/>
</dbReference>
<accession>A0A518CHG6</accession>
<keyword evidence="1" id="KW-0732">Signal</keyword>